<evidence type="ECO:0000256" key="3">
    <source>
        <dbReference type="ARBA" id="ARBA00010756"/>
    </source>
</evidence>
<comment type="similarity">
    <text evidence="3 8">Belongs to the GcvP family.</text>
</comment>
<evidence type="ECO:0000256" key="7">
    <source>
        <dbReference type="ARBA" id="ARBA00049026"/>
    </source>
</evidence>
<evidence type="ECO:0000256" key="2">
    <source>
        <dbReference type="ARBA" id="ARBA00003788"/>
    </source>
</evidence>
<dbReference type="EC" id="1.4.4.2" evidence="8"/>
<reference evidence="13 14" key="1">
    <citation type="submission" date="2020-08" db="EMBL/GenBank/DDBJ databases">
        <title>Genomic Encyclopedia of Type Strains, Phase IV (KMG-IV): sequencing the most valuable type-strain genomes for metagenomic binning, comparative biology and taxonomic classification.</title>
        <authorList>
            <person name="Goeker M."/>
        </authorList>
    </citation>
    <scope>NUCLEOTIDE SEQUENCE [LARGE SCALE GENOMIC DNA]</scope>
    <source>
        <strain evidence="13 14">DSM 17976</strain>
    </source>
</reference>
<dbReference type="CDD" id="cd00613">
    <property type="entry name" value="GDC-P"/>
    <property type="match status" value="2"/>
</dbReference>
<dbReference type="Gene3D" id="3.90.1150.10">
    <property type="entry name" value="Aspartate Aminotransferase, domain 1"/>
    <property type="match status" value="2"/>
</dbReference>
<dbReference type="GO" id="GO:0005960">
    <property type="term" value="C:glycine cleavage complex"/>
    <property type="evidence" value="ECO:0007669"/>
    <property type="project" value="TreeGrafter"/>
</dbReference>
<comment type="caution">
    <text evidence="13">The sequence shown here is derived from an EMBL/GenBank/DDBJ whole genome shotgun (WGS) entry which is preliminary data.</text>
</comment>
<dbReference type="PANTHER" id="PTHR11773">
    <property type="entry name" value="GLYCINE DEHYDROGENASE, DECARBOXYLATING"/>
    <property type="match status" value="1"/>
</dbReference>
<name>A0A7W6ESF6_9BACT</name>
<keyword evidence="5 8" id="KW-0663">Pyridoxal phosphate</keyword>
<feature type="domain" description="Glycine dehydrogenase C-terminal" evidence="12">
    <location>
        <begin position="777"/>
        <end position="899"/>
    </location>
</feature>
<evidence type="ECO:0000313" key="14">
    <source>
        <dbReference type="Proteomes" id="UP000541352"/>
    </source>
</evidence>
<keyword evidence="14" id="KW-1185">Reference proteome</keyword>
<dbReference type="GO" id="GO:0019464">
    <property type="term" value="P:glycine decarboxylation via glycine cleavage system"/>
    <property type="evidence" value="ECO:0007669"/>
    <property type="project" value="UniProtKB-UniRule"/>
</dbReference>
<evidence type="ECO:0000313" key="13">
    <source>
        <dbReference type="EMBL" id="MBB3840482.1"/>
    </source>
</evidence>
<comment type="catalytic activity">
    <reaction evidence="7 8">
        <text>N(6)-[(R)-lipoyl]-L-lysyl-[glycine-cleavage complex H protein] + glycine + H(+) = N(6)-[(R)-S(8)-aminomethyldihydrolipoyl]-L-lysyl-[glycine-cleavage complex H protein] + CO2</text>
        <dbReference type="Rhea" id="RHEA:24304"/>
        <dbReference type="Rhea" id="RHEA-COMP:10494"/>
        <dbReference type="Rhea" id="RHEA-COMP:10495"/>
        <dbReference type="ChEBI" id="CHEBI:15378"/>
        <dbReference type="ChEBI" id="CHEBI:16526"/>
        <dbReference type="ChEBI" id="CHEBI:57305"/>
        <dbReference type="ChEBI" id="CHEBI:83099"/>
        <dbReference type="ChEBI" id="CHEBI:83143"/>
        <dbReference type="EC" id="1.4.4.2"/>
    </reaction>
</comment>
<dbReference type="GO" id="GO:0030170">
    <property type="term" value="F:pyridoxal phosphate binding"/>
    <property type="evidence" value="ECO:0007669"/>
    <property type="project" value="TreeGrafter"/>
</dbReference>
<dbReference type="InterPro" id="IPR015424">
    <property type="entry name" value="PyrdxlP-dep_Trfase"/>
</dbReference>
<dbReference type="EMBL" id="JACIBY010000011">
    <property type="protein sequence ID" value="MBB3840482.1"/>
    <property type="molecule type" value="Genomic_DNA"/>
</dbReference>
<dbReference type="InterPro" id="IPR015422">
    <property type="entry name" value="PyrdxlP-dep_Trfase_small"/>
</dbReference>
<organism evidence="13 14">
    <name type="scientific">Runella defluvii</name>
    <dbReference type="NCBI Taxonomy" id="370973"/>
    <lineage>
        <taxon>Bacteria</taxon>
        <taxon>Pseudomonadati</taxon>
        <taxon>Bacteroidota</taxon>
        <taxon>Cytophagia</taxon>
        <taxon>Cytophagales</taxon>
        <taxon>Spirosomataceae</taxon>
        <taxon>Runella</taxon>
    </lineage>
</organism>
<dbReference type="NCBIfam" id="TIGR00461">
    <property type="entry name" value="gcvP"/>
    <property type="match status" value="1"/>
</dbReference>
<dbReference type="Pfam" id="PF21478">
    <property type="entry name" value="GcvP2_C"/>
    <property type="match status" value="1"/>
</dbReference>
<evidence type="ECO:0000256" key="8">
    <source>
        <dbReference type="HAMAP-Rule" id="MF_00711"/>
    </source>
</evidence>
<dbReference type="Pfam" id="PF02347">
    <property type="entry name" value="GDC-P"/>
    <property type="match status" value="2"/>
</dbReference>
<feature type="domain" description="Glycine cleavage system P-protein N-terminal" evidence="11">
    <location>
        <begin position="451"/>
        <end position="735"/>
    </location>
</feature>
<dbReference type="FunFam" id="3.40.640.10:FF:000005">
    <property type="entry name" value="Glycine dehydrogenase (decarboxylating), mitochondrial"/>
    <property type="match status" value="1"/>
</dbReference>
<dbReference type="PANTHER" id="PTHR11773:SF1">
    <property type="entry name" value="GLYCINE DEHYDROGENASE (DECARBOXYLATING), MITOCHONDRIAL"/>
    <property type="match status" value="1"/>
</dbReference>
<evidence type="ECO:0000256" key="10">
    <source>
        <dbReference type="SAM" id="MobiDB-lite"/>
    </source>
</evidence>
<dbReference type="AlphaFoldDB" id="A0A7W6ESF6"/>
<dbReference type="InterPro" id="IPR049315">
    <property type="entry name" value="GDC-P_N"/>
</dbReference>
<dbReference type="GO" id="GO:0005829">
    <property type="term" value="C:cytosol"/>
    <property type="evidence" value="ECO:0007669"/>
    <property type="project" value="TreeGrafter"/>
</dbReference>
<evidence type="ECO:0000256" key="5">
    <source>
        <dbReference type="ARBA" id="ARBA00022898"/>
    </source>
</evidence>
<dbReference type="HAMAP" id="MF_00711">
    <property type="entry name" value="GcvP"/>
    <property type="match status" value="1"/>
</dbReference>
<feature type="region of interest" description="Disordered" evidence="10">
    <location>
        <begin position="1"/>
        <end position="21"/>
    </location>
</feature>
<comment type="cofactor">
    <cofactor evidence="1 8 9">
        <name>pyridoxal 5'-phosphate</name>
        <dbReference type="ChEBI" id="CHEBI:597326"/>
    </cofactor>
</comment>
<dbReference type="InterPro" id="IPR003437">
    <property type="entry name" value="GcvP"/>
</dbReference>
<dbReference type="InterPro" id="IPR020581">
    <property type="entry name" value="GDC_P"/>
</dbReference>
<dbReference type="InterPro" id="IPR049316">
    <property type="entry name" value="GDC-P_C"/>
</dbReference>
<dbReference type="Proteomes" id="UP000541352">
    <property type="component" value="Unassembled WGS sequence"/>
</dbReference>
<dbReference type="RefSeq" id="WP_183977473.1">
    <property type="nucleotide sequence ID" value="NZ_JACIBY010000011.1"/>
</dbReference>
<dbReference type="Gene3D" id="3.40.640.10">
    <property type="entry name" value="Type I PLP-dependent aspartate aminotransferase-like (Major domain)"/>
    <property type="match status" value="2"/>
</dbReference>
<comment type="subunit">
    <text evidence="4 8">The glycine cleavage system is composed of four proteins: P, T, L and H.</text>
</comment>
<feature type="domain" description="Glycine cleavage system P-protein N-terminal" evidence="11">
    <location>
        <begin position="13"/>
        <end position="440"/>
    </location>
</feature>
<dbReference type="FunFam" id="3.90.1150.10:FF:000007">
    <property type="entry name" value="Glycine dehydrogenase (decarboxylating), mitochondrial"/>
    <property type="match status" value="1"/>
</dbReference>
<keyword evidence="6 8" id="KW-0560">Oxidoreductase</keyword>
<gene>
    <name evidence="8" type="primary">gcvP</name>
    <name evidence="13" type="ORF">FHS57_004502</name>
</gene>
<feature type="modified residue" description="N6-(pyridoxal phosphate)lysine" evidence="8 9">
    <location>
        <position position="705"/>
    </location>
</feature>
<sequence length="961" mass="105274">MKISLHQQESFERRHHGQRPEELQEMLKTIGVSTVDELIEQTVPAAIRLARPLELPAPKSEFEYLNDLKKVARLNRIYQSYIGTGYYDTIVPNVILRNILENPAWYTAYTPYQAEIAQGRLEMLLNFQTAVIDLTGMEIANASLLDEATAAAEAMTMLHSLRTGAKKKAETFFVSERCHPQTIDLIYTRATPLDINVVVGDHFKVDLTDPAIFGVLVQYPATDGEVIDYTDFIAAAHELNVFVAVAADLLSLTLLKAPGEMGADVVVGSAQRFGVPMGYGGPHAAFFATKDAYKRQIPGRIIGVSVDTEGNRALRMALQTREQHIRREKATSNICTAQVLLSVMAAAYAVYHGPEGLKSIASKIQGLTKAFADAISEMGYEVATQNYFDTVTVNVRNAQQLEEESRKRGINLRHNANGSVGVSFDEAKTFANLIELLDLFATASGEGIEMSIPDEVEVSLPANLARESAYLTHPVFNNYHTEHDMLRYLKSLENKDLSLVHSMISLGSCTMKLNATAEMIPVTWPEFGKMHPFAPTFQTEGYQLLFKHLNDWLCEITGFAAMSLQPNSGAQGEYAGLLTIRAYHEARGESHRNVALIPSSAHGTNPASAVMAGMKVVVTKCDERGNIDVEDLKAKAEQYSNELSCLMVTYPSTHGVFEESIIDICSLIHSHGGQVYMDGANMNAQVGLTSPATIGADVCHLNLHKTFCIPHGGGGPGMGPIGVAAHLVPHLPGHVNLTEVKEGVYGAVSAAPYGSASILTISHAYIAMMGGEGLTNATKMAITNANYIKQRLSGEGQFEILYTGSNGRCAHEMIVDCRPFKAVGIEAEDLAKRLMDYGFHSPTLSFPVAGTLMIEPTESESKAELDRFCDALLSIRAEIREVEEGVADKANNVLKNAPHTARIVLTENWDRPYSREKAVFPLPHLRFNKFWPSVSRIDSAYGDRNLICACIPVEEYAQAEV</sequence>
<protein>
    <recommendedName>
        <fullName evidence="8">Glycine dehydrogenase (decarboxylating)</fullName>
        <ecNumber evidence="8">1.4.4.2</ecNumber>
    </recommendedName>
    <alternativeName>
        <fullName evidence="8">Glycine cleavage system P-protein</fullName>
    </alternativeName>
    <alternativeName>
        <fullName evidence="8">Glycine decarboxylase</fullName>
    </alternativeName>
    <alternativeName>
        <fullName evidence="8">Glycine dehydrogenase (aminomethyl-transferring)</fullName>
    </alternativeName>
</protein>
<evidence type="ECO:0000256" key="9">
    <source>
        <dbReference type="PIRSR" id="PIRSR603437-50"/>
    </source>
</evidence>
<dbReference type="InterPro" id="IPR015421">
    <property type="entry name" value="PyrdxlP-dep_Trfase_major"/>
</dbReference>
<dbReference type="GO" id="GO:0004375">
    <property type="term" value="F:glycine dehydrogenase (decarboxylating) activity"/>
    <property type="evidence" value="ECO:0007669"/>
    <property type="project" value="UniProtKB-EC"/>
</dbReference>
<dbReference type="FunFam" id="3.40.640.10:FF:000007">
    <property type="entry name" value="glycine dehydrogenase (Decarboxylating), mitochondrial"/>
    <property type="match status" value="1"/>
</dbReference>
<dbReference type="SUPFAM" id="SSF53383">
    <property type="entry name" value="PLP-dependent transferases"/>
    <property type="match status" value="2"/>
</dbReference>
<evidence type="ECO:0000259" key="12">
    <source>
        <dbReference type="Pfam" id="PF21478"/>
    </source>
</evidence>
<accession>A0A7W6ESF6</accession>
<comment type="function">
    <text evidence="2 8">The glycine cleavage system catalyzes the degradation of glycine. The P protein binds the alpha-amino group of glycine through its pyridoxal phosphate cofactor; CO(2) is released and the remaining methylamine moiety is then transferred to the lipoamide cofactor of the H protein.</text>
</comment>
<dbReference type="GO" id="GO:0016594">
    <property type="term" value="F:glycine binding"/>
    <property type="evidence" value="ECO:0007669"/>
    <property type="project" value="TreeGrafter"/>
</dbReference>
<evidence type="ECO:0000256" key="4">
    <source>
        <dbReference type="ARBA" id="ARBA00011690"/>
    </source>
</evidence>
<proteinExistence type="inferred from homology"/>
<evidence type="ECO:0000259" key="11">
    <source>
        <dbReference type="Pfam" id="PF02347"/>
    </source>
</evidence>
<evidence type="ECO:0000256" key="6">
    <source>
        <dbReference type="ARBA" id="ARBA00023002"/>
    </source>
</evidence>
<evidence type="ECO:0000256" key="1">
    <source>
        <dbReference type="ARBA" id="ARBA00001933"/>
    </source>
</evidence>